<accession>A0A5C5BDB8</accession>
<gene>
    <name evidence="2" type="ORF">FH969_03830</name>
</gene>
<reference evidence="2 3" key="1">
    <citation type="submission" date="2019-06" db="EMBL/GenBank/DDBJ databases">
        <title>Draft genome sequence of Miniimonas arenae KCTC 19750T isolated from sea sand.</title>
        <authorList>
            <person name="Park S.-J."/>
        </authorList>
    </citation>
    <scope>NUCLEOTIDE SEQUENCE [LARGE SCALE GENOMIC DNA]</scope>
    <source>
        <strain evidence="2 3">KCTC 19750</strain>
    </source>
</reference>
<dbReference type="Proteomes" id="UP000313849">
    <property type="component" value="Unassembled WGS sequence"/>
</dbReference>
<sequence length="2226" mass="232816">MAAWDDLPEPLRTSGLLDALQGPLSAVTTTPWALVTENGTTWKRRTATASLSGFAGGAIDPATGRIGSGGDTPIELAGDSVVLAEWRRLSGTTLADPEDGAWRVDLDVPGVRVLLPFLRGARLAGDGMLEEDPDHTQVRLLVPRLVMRLAQSPGGSVGFELLSATTSGEPLDDVYSCIEMSPPYALVGPGAVVGFAFRAAVLDLSGESGPAGVPAQARAMPAEWQGFYLPEARLFVQPDGLDGIAVSAGVRNLWIGLGVHAGVTGTFSAEVVNRGGAPSIMARFITPSGRHVAAIADGEVEVPTGSTFVADTNGGTAPVTITITGGGPVTNGRTTVTVPAAGAVTLTVTAASSGGQSATASFRARRPAAAEGAGNDATNPVQLTNTAPEAGRLVLVRQDATTATLALDPPVAASWTWSGGGSAASATEVTVPVGDGATVTVSATRPASSALVMDAYLRFDHPTPDEATNPTWTTTLANIGTSPAANRTSAPGGTPFATLAADRHAAFTAAAGGGAGTVTVTGYASCESDTEAKRTYNQELSERRAAVVAAVLRNAGYPVGTVSGLGHVPARDGVDPRGTTPVPAPTAPDWWWVRVTGPTPATPAAATARLTRQPRLAVVDRDPAPPTTGRPDCFRRIGVEVELLRSTFVRCEIWGEFDVETALETSLAQGGVDQFGVGSASDGICLFRVRLKLASDRGAWEVFGEFRAAQADLDGLYDRRLTPATAPDTALSMAGAFAVMAPISAAVATLSPAAGALIQLGSVALGAVGWIDVRALTIHGGEIVVSNGVIAPDGSTASTGTGAVSVMLDVEVQFAFDFSVVKVPRDKPVRTRYQAVGVRAAWDPTGPAVPIPVFDASRGYELEIKPGSIQAVEPLDEILRIMGVRVSRDNPTYLEVEAMIGVELGPVTIDTVRVRQRLDAPEPPQLTKLGASLDIPSTLHGSGTLEILPNGFKASIDLTIIPVSIRAAASLALITENGVTGLLIGIEVEFPVPLLLGNSGLGIFGFLGGVGINFARSENPNAALPALDWVGTQLARGSVMHVDGWHHQPGSYAFAAGMLVGTIEGGYVVHLKGILLIEVPGPRLLLIMKADVLKKMPSATSQESATFLAVLDIDFGRGTITLGVVADYTIEKILQVHVPVTAFFSTKQPETWRVDLGTYHDRIRVKVLDVLEASGYLMVHGNGLTGGSPSSDVPPLPGASGVAIATGFHLQAVLMGSKPARLYAEVAAGFDAILGFDPFYLAGRIYIRGELMLFIVSIGVTATLDLAVGKRVENGREVDHPYVHGKVCGKVSFFFFDIEACIELTIGSAPSPDLVPPPLVASLDFVGRSAVVVEGSGATGSPDARLARAASAPADVVPELPLDAVGVLVLTTAPETAGGNVVLGATPNGTSGVSGTSAWYRIGDRWWAYRLDSVTLAGALRAGPTPSVWWNDSNPTDQIASPALALLTWAPLPFSSAISYGETLTRQIDHRWGTVCHPPVPAAPQLWTFGGQPLGPSESGWSLVGLVWPDPPGSAPRSAPAERVLRVREPWRSGTPADALAPTEPARVVGDAVPCGGATDPADPLATWTKGLPGRTTAGGLSIDLTSATAALASGTDLTDLAGHARSRLVEADLVRGKLCDGRVLRCPWHEWADPVGLTERELKRLEEARAEAGWTPDALADAVLLDLTEPLLTARVLLVAPLERKRQVLLQQRAEDGTVLAEYRLVNDDLVDAAHPLPGTWVDPGGPWERPVRLAGRAAASVIRDGRILGLFLADLGRLEKQTTQLAIGWSDREAPPYESPVHVVALEAVTYAEAERESWDETVTNSDREAFETGLTHAPTDVALLVPGQDYTLTASWHWDVETGEAHPTRVPTYPNAGTPQTFRFRGASAAACPTDLAPWILDTTPGMGDAGIFCHDPLRIALSHQAVPELFAAYGRRLEVTVRSSSGHHPAPPGGGPAGQAFALPADAAVRLDAGLAELHPRTAPLQAWEQTAAELLPSTPCVGVDEVTRDTEVLTFRFELDPLTDYLLDIESVPIAGGARTRVYRANFTTSRFDSLAHLASWIAPSAVEHRLCRTITPLTALPTRPSGDQWDAAVQAAGLDVPVVPSAPRVEVWWSADPAPRPLAVVIEASEALYREHLAPTWVTGPGDSADPSHGWWAARPQPCLTPAGVLAPGAGEVTAQGPLVVAPGGTRVLAFLPANARGARFRLDLLRPGDPLAGTADERALAVDVALEKAPWEVED</sequence>
<comment type="caution">
    <text evidence="2">The sequence shown here is derived from an EMBL/GenBank/DDBJ whole genome shotgun (WGS) entry which is preliminary data.</text>
</comment>
<proteinExistence type="predicted"/>
<dbReference type="OrthoDB" id="7051116at2"/>
<evidence type="ECO:0000313" key="2">
    <source>
        <dbReference type="EMBL" id="TNU76371.1"/>
    </source>
</evidence>
<dbReference type="EMBL" id="VENP01000008">
    <property type="protein sequence ID" value="TNU76371.1"/>
    <property type="molecule type" value="Genomic_DNA"/>
</dbReference>
<evidence type="ECO:0000313" key="3">
    <source>
        <dbReference type="Proteomes" id="UP000313849"/>
    </source>
</evidence>
<protein>
    <recommendedName>
        <fullName evidence="4">OmpA family protein</fullName>
    </recommendedName>
</protein>
<dbReference type="Gene3D" id="3.30.1330.60">
    <property type="entry name" value="OmpA-like domain"/>
    <property type="match status" value="1"/>
</dbReference>
<name>A0A5C5BDB8_9MICO</name>
<feature type="region of interest" description="Disordered" evidence="1">
    <location>
        <begin position="355"/>
        <end position="381"/>
    </location>
</feature>
<evidence type="ECO:0000256" key="1">
    <source>
        <dbReference type="SAM" id="MobiDB-lite"/>
    </source>
</evidence>
<keyword evidence="3" id="KW-1185">Reference proteome</keyword>
<organism evidence="2 3">
    <name type="scientific">Miniimonas arenae</name>
    <dbReference type="NCBI Taxonomy" id="676201"/>
    <lineage>
        <taxon>Bacteria</taxon>
        <taxon>Bacillati</taxon>
        <taxon>Actinomycetota</taxon>
        <taxon>Actinomycetes</taxon>
        <taxon>Micrococcales</taxon>
        <taxon>Beutenbergiaceae</taxon>
        <taxon>Miniimonas</taxon>
    </lineage>
</organism>
<dbReference type="InterPro" id="IPR036737">
    <property type="entry name" value="OmpA-like_sf"/>
</dbReference>
<evidence type="ECO:0008006" key="4">
    <source>
        <dbReference type="Google" id="ProtNLM"/>
    </source>
</evidence>
<dbReference type="RefSeq" id="WP_139986198.1">
    <property type="nucleotide sequence ID" value="NZ_VENP01000008.1"/>
</dbReference>
<dbReference type="SUPFAM" id="SSF103088">
    <property type="entry name" value="OmpA-like"/>
    <property type="match status" value="1"/>
</dbReference>